<evidence type="ECO:0000313" key="1">
    <source>
        <dbReference type="EMBL" id="MCI39940.1"/>
    </source>
</evidence>
<keyword evidence="2" id="KW-1185">Reference proteome</keyword>
<dbReference type="EMBL" id="LXQA010273874">
    <property type="protein sequence ID" value="MCI39940.1"/>
    <property type="molecule type" value="Genomic_DNA"/>
</dbReference>
<accession>A0A392RVW4</accession>
<proteinExistence type="predicted"/>
<dbReference type="Proteomes" id="UP000265520">
    <property type="component" value="Unassembled WGS sequence"/>
</dbReference>
<sequence length="54" mass="5776">DVEEPSRVVRAREGNATGNAVDDIEGIGFFEGLDDLISSSPFLNVMGDDKVKGH</sequence>
<protein>
    <submittedName>
        <fullName evidence="1">Uncharacterized protein</fullName>
    </submittedName>
</protein>
<reference evidence="1 2" key="1">
    <citation type="journal article" date="2018" name="Front. Plant Sci.">
        <title>Red Clover (Trifolium pratense) and Zigzag Clover (T. medium) - A Picture of Genomic Similarities and Differences.</title>
        <authorList>
            <person name="Dluhosova J."/>
            <person name="Istvanek J."/>
            <person name="Nedelnik J."/>
            <person name="Repkova J."/>
        </authorList>
    </citation>
    <scope>NUCLEOTIDE SEQUENCE [LARGE SCALE GENOMIC DNA]</scope>
    <source>
        <strain evidence="2">cv. 10/8</strain>
        <tissue evidence="1">Leaf</tissue>
    </source>
</reference>
<dbReference type="AlphaFoldDB" id="A0A392RVW4"/>
<name>A0A392RVW4_9FABA</name>
<evidence type="ECO:0000313" key="2">
    <source>
        <dbReference type="Proteomes" id="UP000265520"/>
    </source>
</evidence>
<comment type="caution">
    <text evidence="1">The sequence shown here is derived from an EMBL/GenBank/DDBJ whole genome shotgun (WGS) entry which is preliminary data.</text>
</comment>
<feature type="non-terminal residue" evidence="1">
    <location>
        <position position="1"/>
    </location>
</feature>
<organism evidence="1 2">
    <name type="scientific">Trifolium medium</name>
    <dbReference type="NCBI Taxonomy" id="97028"/>
    <lineage>
        <taxon>Eukaryota</taxon>
        <taxon>Viridiplantae</taxon>
        <taxon>Streptophyta</taxon>
        <taxon>Embryophyta</taxon>
        <taxon>Tracheophyta</taxon>
        <taxon>Spermatophyta</taxon>
        <taxon>Magnoliopsida</taxon>
        <taxon>eudicotyledons</taxon>
        <taxon>Gunneridae</taxon>
        <taxon>Pentapetalae</taxon>
        <taxon>rosids</taxon>
        <taxon>fabids</taxon>
        <taxon>Fabales</taxon>
        <taxon>Fabaceae</taxon>
        <taxon>Papilionoideae</taxon>
        <taxon>50 kb inversion clade</taxon>
        <taxon>NPAAA clade</taxon>
        <taxon>Hologalegina</taxon>
        <taxon>IRL clade</taxon>
        <taxon>Trifolieae</taxon>
        <taxon>Trifolium</taxon>
    </lineage>
</organism>